<dbReference type="GO" id="GO:0005634">
    <property type="term" value="C:nucleus"/>
    <property type="evidence" value="ECO:0007669"/>
    <property type="project" value="UniProtKB-SubCell"/>
</dbReference>
<dbReference type="PANTHER" id="PTHR24329">
    <property type="entry name" value="HOMEOBOX PROTEIN ARISTALESS"/>
    <property type="match status" value="1"/>
</dbReference>
<organism evidence="9 10">
    <name type="scientific">Mesorhabditis belari</name>
    <dbReference type="NCBI Taxonomy" id="2138241"/>
    <lineage>
        <taxon>Eukaryota</taxon>
        <taxon>Metazoa</taxon>
        <taxon>Ecdysozoa</taxon>
        <taxon>Nematoda</taxon>
        <taxon>Chromadorea</taxon>
        <taxon>Rhabditida</taxon>
        <taxon>Rhabditina</taxon>
        <taxon>Rhabditomorpha</taxon>
        <taxon>Rhabditoidea</taxon>
        <taxon>Rhabditidae</taxon>
        <taxon>Mesorhabditinae</taxon>
        <taxon>Mesorhabditis</taxon>
    </lineage>
</organism>
<feature type="region of interest" description="Disordered" evidence="7">
    <location>
        <begin position="113"/>
        <end position="177"/>
    </location>
</feature>
<feature type="compositionally biased region" description="Low complexity" evidence="7">
    <location>
        <begin position="22"/>
        <end position="33"/>
    </location>
</feature>
<dbReference type="InterPro" id="IPR001356">
    <property type="entry name" value="HD"/>
</dbReference>
<feature type="region of interest" description="Disordered" evidence="7">
    <location>
        <begin position="290"/>
        <end position="313"/>
    </location>
</feature>
<proteinExistence type="predicted"/>
<evidence type="ECO:0000256" key="1">
    <source>
        <dbReference type="ARBA" id="ARBA00004123"/>
    </source>
</evidence>
<keyword evidence="9" id="KW-1185">Reference proteome</keyword>
<dbReference type="Proteomes" id="UP000887575">
    <property type="component" value="Unassembled WGS sequence"/>
</dbReference>
<dbReference type="WBParaSite" id="MBELARI_LOCUS20933">
    <property type="protein sequence ID" value="MBELARI_LOCUS20933"/>
    <property type="gene ID" value="MBELARI_LOCUS20933"/>
</dbReference>
<dbReference type="InterPro" id="IPR050649">
    <property type="entry name" value="Paired_Homeobox_TFs"/>
</dbReference>
<evidence type="ECO:0000259" key="8">
    <source>
        <dbReference type="PROSITE" id="PS50071"/>
    </source>
</evidence>
<evidence type="ECO:0000256" key="2">
    <source>
        <dbReference type="ARBA" id="ARBA00023125"/>
    </source>
</evidence>
<feature type="compositionally biased region" description="Pro residues" evidence="7">
    <location>
        <begin position="34"/>
        <end position="44"/>
    </location>
</feature>
<feature type="DNA-binding region" description="Homeobox" evidence="5">
    <location>
        <begin position="175"/>
        <end position="234"/>
    </location>
</feature>
<evidence type="ECO:0000256" key="3">
    <source>
        <dbReference type="ARBA" id="ARBA00023155"/>
    </source>
</evidence>
<name>A0AAF3F322_9BILA</name>
<reference evidence="10" key="1">
    <citation type="submission" date="2024-02" db="UniProtKB">
        <authorList>
            <consortium name="WormBaseParasite"/>
        </authorList>
    </citation>
    <scope>IDENTIFICATION</scope>
</reference>
<dbReference type="SMART" id="SM00389">
    <property type="entry name" value="HOX"/>
    <property type="match status" value="1"/>
</dbReference>
<feature type="compositionally biased region" description="Polar residues" evidence="7">
    <location>
        <begin position="401"/>
        <end position="422"/>
    </location>
</feature>
<sequence>MPEILEKVADRSETGVESAKSPTTLPAATAITPIPTPTPSTPLPNPFPTLDVPSIMNMQLFLQKQSELFLQQQQQKFLEAAQLQLGGSLFPMPRMNPLPFSGPFTIASLTAQTAPKPREGAATDEPREVTRSSPVHPSLNLHEPRPGMSDLNRSDHLDCSPDGSTSPDENGKRKQRRYRTTFSAYQLDELEKVFARTHYPDVFTREELASRVNLTEARVQVWFQNRRAKYRKQERTTSHPYAHPPFPNNEMPYMGHPDLLLAAFQQQQLESMLMNGNTLAAAAAAAAAPIQRTPSSPTSEENSPTSPIPQSALPLLPPDHPLRILSMTNPTLGLIYMQQFQQAMEAMKNIGGMPQLTSERLSDHHDSPEPLPTKSPKSTSITSFDLSSIIGNVKSEGLTIENLSNDPDSPSSHASTRSPFPN</sequence>
<dbReference type="FunFam" id="1.10.10.60:FF:000291">
    <property type="entry name" value="ALX homeobox protein 1"/>
    <property type="match status" value="1"/>
</dbReference>
<keyword evidence="4 5" id="KW-0539">Nucleus</keyword>
<dbReference type="GO" id="GO:0000977">
    <property type="term" value="F:RNA polymerase II transcription regulatory region sequence-specific DNA binding"/>
    <property type="evidence" value="ECO:0007669"/>
    <property type="project" value="TreeGrafter"/>
</dbReference>
<feature type="region of interest" description="Disordered" evidence="7">
    <location>
        <begin position="399"/>
        <end position="422"/>
    </location>
</feature>
<feature type="domain" description="Homeobox" evidence="8">
    <location>
        <begin position="173"/>
        <end position="233"/>
    </location>
</feature>
<accession>A0AAF3F322</accession>
<dbReference type="GO" id="GO:0000981">
    <property type="term" value="F:DNA-binding transcription factor activity, RNA polymerase II-specific"/>
    <property type="evidence" value="ECO:0007669"/>
    <property type="project" value="InterPro"/>
</dbReference>
<evidence type="ECO:0000313" key="9">
    <source>
        <dbReference type="Proteomes" id="UP000887575"/>
    </source>
</evidence>
<feature type="region of interest" description="Disordered" evidence="7">
    <location>
        <begin position="1"/>
        <end position="44"/>
    </location>
</feature>
<dbReference type="Pfam" id="PF00046">
    <property type="entry name" value="Homeodomain"/>
    <property type="match status" value="1"/>
</dbReference>
<evidence type="ECO:0000313" key="10">
    <source>
        <dbReference type="WBParaSite" id="MBELARI_LOCUS20933"/>
    </source>
</evidence>
<feature type="compositionally biased region" description="Basic and acidic residues" evidence="7">
    <location>
        <begin position="116"/>
        <end position="130"/>
    </location>
</feature>
<evidence type="ECO:0000256" key="7">
    <source>
        <dbReference type="SAM" id="MobiDB-lite"/>
    </source>
</evidence>
<feature type="compositionally biased region" description="Low complexity" evidence="7">
    <location>
        <begin position="290"/>
        <end position="309"/>
    </location>
</feature>
<dbReference type="Gene3D" id="1.10.10.60">
    <property type="entry name" value="Homeodomain-like"/>
    <property type="match status" value="1"/>
</dbReference>
<dbReference type="PANTHER" id="PTHR24329:SF543">
    <property type="entry name" value="FI01017P-RELATED"/>
    <property type="match status" value="1"/>
</dbReference>
<evidence type="ECO:0000256" key="5">
    <source>
        <dbReference type="PROSITE-ProRule" id="PRU00108"/>
    </source>
</evidence>
<dbReference type="CDD" id="cd00086">
    <property type="entry name" value="homeodomain"/>
    <property type="match status" value="1"/>
</dbReference>
<feature type="compositionally biased region" description="Basic and acidic residues" evidence="7">
    <location>
        <begin position="1"/>
        <end position="14"/>
    </location>
</feature>
<keyword evidence="2 5" id="KW-0238">DNA-binding</keyword>
<dbReference type="AlphaFoldDB" id="A0AAF3F322"/>
<comment type="subcellular location">
    <subcellularLocation>
        <location evidence="1 5 6">Nucleus</location>
    </subcellularLocation>
</comment>
<dbReference type="PROSITE" id="PS50071">
    <property type="entry name" value="HOMEOBOX_2"/>
    <property type="match status" value="1"/>
</dbReference>
<keyword evidence="3 5" id="KW-0371">Homeobox</keyword>
<dbReference type="PROSITE" id="PS00027">
    <property type="entry name" value="HOMEOBOX_1"/>
    <property type="match status" value="1"/>
</dbReference>
<feature type="region of interest" description="Disordered" evidence="7">
    <location>
        <begin position="356"/>
        <end position="383"/>
    </location>
</feature>
<evidence type="ECO:0000256" key="6">
    <source>
        <dbReference type="RuleBase" id="RU000682"/>
    </source>
</evidence>
<dbReference type="InterPro" id="IPR009057">
    <property type="entry name" value="Homeodomain-like_sf"/>
</dbReference>
<feature type="compositionally biased region" description="Low complexity" evidence="7">
    <location>
        <begin position="372"/>
        <end position="383"/>
    </location>
</feature>
<dbReference type="InterPro" id="IPR017970">
    <property type="entry name" value="Homeobox_CS"/>
</dbReference>
<protein>
    <submittedName>
        <fullName evidence="10">Homeobox domain-containing protein</fullName>
    </submittedName>
</protein>
<dbReference type="SUPFAM" id="SSF46689">
    <property type="entry name" value="Homeodomain-like"/>
    <property type="match status" value="1"/>
</dbReference>
<evidence type="ECO:0000256" key="4">
    <source>
        <dbReference type="ARBA" id="ARBA00023242"/>
    </source>
</evidence>